<proteinExistence type="predicted"/>
<gene>
    <name evidence="1" type="ORF">NUW58_g3932</name>
</gene>
<evidence type="ECO:0000313" key="2">
    <source>
        <dbReference type="Proteomes" id="UP001143856"/>
    </source>
</evidence>
<protein>
    <submittedName>
        <fullName evidence="1">Uncharacterized protein</fullName>
    </submittedName>
</protein>
<sequence>MELAFATLDVFTTKQLEGNPLAVVRVPASLRGRVTQSLKQKITQEFNLSETVFLHDGQEAREIDIFTIDRPSTSSMHVEITLLLTQPIAVLARFIGLPTCYPHSAPPGVA</sequence>
<dbReference type="Proteomes" id="UP001143856">
    <property type="component" value="Unassembled WGS sequence"/>
</dbReference>
<evidence type="ECO:0000313" key="1">
    <source>
        <dbReference type="EMBL" id="KAJ2988519.1"/>
    </source>
</evidence>
<dbReference type="EMBL" id="JAPDGR010000639">
    <property type="protein sequence ID" value="KAJ2988519.1"/>
    <property type="molecule type" value="Genomic_DNA"/>
</dbReference>
<name>A0ACC1PBD1_9PEZI</name>
<accession>A0ACC1PBD1</accession>
<reference evidence="1" key="1">
    <citation type="submission" date="2022-10" db="EMBL/GenBank/DDBJ databases">
        <title>Genome Sequence of Xylaria curta.</title>
        <authorList>
            <person name="Buettner E."/>
        </authorList>
    </citation>
    <scope>NUCLEOTIDE SEQUENCE</scope>
    <source>
        <strain evidence="1">Babe10</strain>
    </source>
</reference>
<organism evidence="1 2">
    <name type="scientific">Xylaria curta</name>
    <dbReference type="NCBI Taxonomy" id="42375"/>
    <lineage>
        <taxon>Eukaryota</taxon>
        <taxon>Fungi</taxon>
        <taxon>Dikarya</taxon>
        <taxon>Ascomycota</taxon>
        <taxon>Pezizomycotina</taxon>
        <taxon>Sordariomycetes</taxon>
        <taxon>Xylariomycetidae</taxon>
        <taxon>Xylariales</taxon>
        <taxon>Xylariaceae</taxon>
        <taxon>Xylaria</taxon>
    </lineage>
</organism>
<comment type="caution">
    <text evidence="1">The sequence shown here is derived from an EMBL/GenBank/DDBJ whole genome shotgun (WGS) entry which is preliminary data.</text>
</comment>
<keyword evidence="2" id="KW-1185">Reference proteome</keyword>